<dbReference type="InterPro" id="IPR003673">
    <property type="entry name" value="CoA-Trfase_fam_III"/>
</dbReference>
<dbReference type="PANTHER" id="PTHR48207:SF3">
    <property type="entry name" value="SUCCINATE--HYDROXYMETHYLGLUTARATE COA-TRANSFERASE"/>
    <property type="match status" value="1"/>
</dbReference>
<evidence type="ECO:0000313" key="3">
    <source>
        <dbReference type="Proteomes" id="UP000222106"/>
    </source>
</evidence>
<dbReference type="InterPro" id="IPR050483">
    <property type="entry name" value="CoA-transferase_III_domain"/>
</dbReference>
<reference evidence="2 3" key="1">
    <citation type="submission" date="2017-10" db="EMBL/GenBank/DDBJ databases">
        <title>Sequencing the genomes of 1000 actinobacteria strains.</title>
        <authorList>
            <person name="Klenk H.-P."/>
        </authorList>
    </citation>
    <scope>NUCLEOTIDE SEQUENCE [LARGE SCALE GENOMIC DNA]</scope>
    <source>
        <strain evidence="2 3">DSM 21838</strain>
    </source>
</reference>
<keyword evidence="3" id="KW-1185">Reference proteome</keyword>
<dbReference type="Proteomes" id="UP000222106">
    <property type="component" value="Unassembled WGS sequence"/>
</dbReference>
<protein>
    <submittedName>
        <fullName evidence="2">Formyl-CoA transferase</fullName>
    </submittedName>
</protein>
<dbReference type="SUPFAM" id="SSF89796">
    <property type="entry name" value="CoA-transferase family III (CaiB/BaiF)"/>
    <property type="match status" value="1"/>
</dbReference>
<dbReference type="InterPro" id="IPR044855">
    <property type="entry name" value="CoA-Trfase_III_dom3_sf"/>
</dbReference>
<evidence type="ECO:0000313" key="2">
    <source>
        <dbReference type="EMBL" id="PFG45110.1"/>
    </source>
</evidence>
<gene>
    <name evidence="2" type="ORF">ATJ97_0030</name>
</gene>
<name>A0A2A9F3M9_9MICO</name>
<dbReference type="EMBL" id="PDJI01000001">
    <property type="protein sequence ID" value="PFG45110.1"/>
    <property type="molecule type" value="Genomic_DNA"/>
</dbReference>
<organism evidence="2 3">
    <name type="scientific">Georgenia soli</name>
    <dbReference type="NCBI Taxonomy" id="638953"/>
    <lineage>
        <taxon>Bacteria</taxon>
        <taxon>Bacillati</taxon>
        <taxon>Actinomycetota</taxon>
        <taxon>Actinomycetes</taxon>
        <taxon>Micrococcales</taxon>
        <taxon>Bogoriellaceae</taxon>
        <taxon>Georgenia</taxon>
    </lineage>
</organism>
<keyword evidence="1 2" id="KW-0808">Transferase</keyword>
<dbReference type="Gene3D" id="3.40.50.10540">
    <property type="entry name" value="Crotonobetainyl-coa:carnitine coa-transferase, domain 1"/>
    <property type="match status" value="1"/>
</dbReference>
<proteinExistence type="predicted"/>
<dbReference type="Gene3D" id="3.30.1540.10">
    <property type="entry name" value="formyl-coa transferase, domain 3"/>
    <property type="match status" value="1"/>
</dbReference>
<dbReference type="GO" id="GO:0008410">
    <property type="term" value="F:CoA-transferase activity"/>
    <property type="evidence" value="ECO:0007669"/>
    <property type="project" value="TreeGrafter"/>
</dbReference>
<evidence type="ECO:0000256" key="1">
    <source>
        <dbReference type="ARBA" id="ARBA00022679"/>
    </source>
</evidence>
<dbReference type="PANTHER" id="PTHR48207">
    <property type="entry name" value="SUCCINATE--HYDROXYMETHYLGLUTARATE COA-TRANSFERASE"/>
    <property type="match status" value="1"/>
</dbReference>
<accession>A0A2A9F3M9</accession>
<sequence length="398" mass="43875">MNDSSMHMLPLSGIRVLDFSQALAGPVATQVLADFGADVIKVERPGSGDLSRFSTMDVNDLNNPVFASMNRNKRSIAIDLRSEPGKALVRRLVSEVDVVVNNFRPGVMERLGFSYEELRNINPRLIYGATTGFGSSGPYQHKGGQEVLAQGFTGVMARRPDESVPYAVYSTCYADFMTAMIFAQGILLALLARDRNGVGQEVHTSLYETLLGLQLQEAAMLMTRNEELNWGAMPHTIVAPTTDGAVVFTGAFKRNPLQEICAAIGMRDLTEEPRFEDVENQTKNRVELQSLIKDHMRGESTATWIERLEAHDILCAPVRELSEALEDPQTQHNETVITYHDDQGTEVRSVAHPLHLRATPAQMRYPVPSLGANGAEILAEFGLSELEIASLYRDGVVV</sequence>
<dbReference type="InterPro" id="IPR023606">
    <property type="entry name" value="CoA-Trfase_III_dom_1_sf"/>
</dbReference>
<dbReference type="AlphaFoldDB" id="A0A2A9F3M9"/>
<dbReference type="Pfam" id="PF02515">
    <property type="entry name" value="CoA_transf_3"/>
    <property type="match status" value="1"/>
</dbReference>
<comment type="caution">
    <text evidence="2">The sequence shown here is derived from an EMBL/GenBank/DDBJ whole genome shotgun (WGS) entry which is preliminary data.</text>
</comment>